<organism evidence="1 2">
    <name type="scientific">Rachicladosporium monterosium</name>
    <dbReference type="NCBI Taxonomy" id="1507873"/>
    <lineage>
        <taxon>Eukaryota</taxon>
        <taxon>Fungi</taxon>
        <taxon>Dikarya</taxon>
        <taxon>Ascomycota</taxon>
        <taxon>Pezizomycotina</taxon>
        <taxon>Dothideomycetes</taxon>
        <taxon>Dothideomycetidae</taxon>
        <taxon>Cladosporiales</taxon>
        <taxon>Cladosporiaceae</taxon>
        <taxon>Rachicladosporium</taxon>
    </lineage>
</organism>
<protein>
    <submittedName>
        <fullName evidence="1">Uncharacterized protein</fullName>
    </submittedName>
</protein>
<name>A0ABR0KYF0_9PEZI</name>
<dbReference type="EMBL" id="JAVRRR010000751">
    <property type="protein sequence ID" value="KAK5140633.1"/>
    <property type="molecule type" value="Genomic_DNA"/>
</dbReference>
<gene>
    <name evidence="1" type="ORF">LTR32_006622</name>
</gene>
<proteinExistence type="predicted"/>
<keyword evidence="2" id="KW-1185">Reference proteome</keyword>
<sequence>MGNAIPLIAGSKEGRYVTTGDTLFSNLEKLHPNVTTPKPDKCSGARQLGIDLRVRDELDAYIVPSRNARLAAPNNFLAGKGPSGRADVVQRQAMYDGAVGARGMFQRQNYGNPTPTYNGNAYTLASSYCDGQLKIYAPPAQPGGNPQYYMTQLDSYAMTGN</sequence>
<comment type="caution">
    <text evidence="1">The sequence shown here is derived from an EMBL/GenBank/DDBJ whole genome shotgun (WGS) entry which is preliminary data.</text>
</comment>
<dbReference type="Proteomes" id="UP001308179">
    <property type="component" value="Unassembled WGS sequence"/>
</dbReference>
<evidence type="ECO:0000313" key="1">
    <source>
        <dbReference type="EMBL" id="KAK5140633.1"/>
    </source>
</evidence>
<reference evidence="1 2" key="1">
    <citation type="submission" date="2023-08" db="EMBL/GenBank/DDBJ databases">
        <title>Black Yeasts Isolated from many extreme environments.</title>
        <authorList>
            <person name="Coleine C."/>
            <person name="Stajich J.E."/>
            <person name="Selbmann L."/>
        </authorList>
    </citation>
    <scope>NUCLEOTIDE SEQUENCE [LARGE SCALE GENOMIC DNA]</scope>
    <source>
        <strain evidence="1 2">CCFEE 5386</strain>
    </source>
</reference>
<accession>A0ABR0KYF0</accession>
<evidence type="ECO:0000313" key="2">
    <source>
        <dbReference type="Proteomes" id="UP001308179"/>
    </source>
</evidence>